<reference evidence="1 2" key="1">
    <citation type="submission" date="2016-04" db="EMBL/GenBank/DDBJ databases">
        <authorList>
            <consortium name="Pathogen Informatics"/>
        </authorList>
    </citation>
    <scope>NUCLEOTIDE SEQUENCE [LARGE SCALE GENOMIC DNA]</scope>
    <source>
        <strain evidence="1 2">H044680328</strain>
    </source>
</reference>
<name>A0A157LSL1_9BORD</name>
<accession>A0A157LSL1</accession>
<evidence type="ECO:0000313" key="1">
    <source>
        <dbReference type="EMBL" id="SAI74041.1"/>
    </source>
</evidence>
<dbReference type="GeneID" id="56588812"/>
<dbReference type="STRING" id="123899.SAMEA3906487_03969"/>
<dbReference type="RefSeq" id="WP_033534446.1">
    <property type="nucleotide sequence ID" value="NZ_CP016340.1"/>
</dbReference>
<dbReference type="Proteomes" id="UP000076825">
    <property type="component" value="Chromosome 1"/>
</dbReference>
<proteinExistence type="predicted"/>
<gene>
    <name evidence="1" type="ORF">SAMEA3906487_03969</name>
</gene>
<dbReference type="AlphaFoldDB" id="A0A157LSL1"/>
<keyword evidence="2" id="KW-1185">Reference proteome</keyword>
<organism evidence="1 2">
    <name type="scientific">Bordetella trematum</name>
    <dbReference type="NCBI Taxonomy" id="123899"/>
    <lineage>
        <taxon>Bacteria</taxon>
        <taxon>Pseudomonadati</taxon>
        <taxon>Pseudomonadota</taxon>
        <taxon>Betaproteobacteria</taxon>
        <taxon>Burkholderiales</taxon>
        <taxon>Alcaligenaceae</taxon>
        <taxon>Bordetella</taxon>
    </lineage>
</organism>
<dbReference type="PATRIC" id="fig|123899.6.peg.3966"/>
<dbReference type="OrthoDB" id="8642119at2"/>
<sequence>MLLLTTLLLSLWMAVDYLARSRMAAMEAAQLSRRWAFVDAQGGDLPSGDDVQSIQRLTALPFQVAETGVSRQGRQLASDWLALPASWSVVQARAQVAGAGIVRHTALAGGSGAVADAVATQLRLGQSALAWQNVASVSLARARQADLALRPLDRPWAGRKLDPDWLMPWAGLPAASRADR</sequence>
<dbReference type="EMBL" id="LT546645">
    <property type="protein sequence ID" value="SAI74041.1"/>
    <property type="molecule type" value="Genomic_DNA"/>
</dbReference>
<evidence type="ECO:0000313" key="2">
    <source>
        <dbReference type="Proteomes" id="UP000076825"/>
    </source>
</evidence>
<protein>
    <submittedName>
        <fullName evidence="1">Pilus assembly protein</fullName>
    </submittedName>
</protein>
<dbReference type="KEGG" id="btrm:SAMEA390648703969"/>